<dbReference type="PANTHER" id="PTHR42852">
    <property type="entry name" value="THIOL:DISULFIDE INTERCHANGE PROTEIN DSBE"/>
    <property type="match status" value="1"/>
</dbReference>
<organism evidence="7 8">
    <name type="scientific">Synoicihabitans lomoniglobus</name>
    <dbReference type="NCBI Taxonomy" id="2909285"/>
    <lineage>
        <taxon>Bacteria</taxon>
        <taxon>Pseudomonadati</taxon>
        <taxon>Verrucomicrobiota</taxon>
        <taxon>Opitutia</taxon>
        <taxon>Opitutales</taxon>
        <taxon>Opitutaceae</taxon>
        <taxon>Synoicihabitans</taxon>
    </lineage>
</organism>
<keyword evidence="4" id="KW-0676">Redox-active center</keyword>
<feature type="domain" description="Thioredoxin" evidence="6">
    <location>
        <begin position="236"/>
        <end position="375"/>
    </location>
</feature>
<evidence type="ECO:0000313" key="7">
    <source>
        <dbReference type="EMBL" id="WED63237.1"/>
    </source>
</evidence>
<dbReference type="SUPFAM" id="SSF52833">
    <property type="entry name" value="Thioredoxin-like"/>
    <property type="match status" value="1"/>
</dbReference>
<dbReference type="Pfam" id="PF00578">
    <property type="entry name" value="AhpC-TSA"/>
    <property type="match status" value="1"/>
</dbReference>
<evidence type="ECO:0000256" key="1">
    <source>
        <dbReference type="ARBA" id="ARBA00004196"/>
    </source>
</evidence>
<dbReference type="GO" id="GO:0017004">
    <property type="term" value="P:cytochrome complex assembly"/>
    <property type="evidence" value="ECO:0007669"/>
    <property type="project" value="UniProtKB-KW"/>
</dbReference>
<dbReference type="PROSITE" id="PS00194">
    <property type="entry name" value="THIOREDOXIN_1"/>
    <property type="match status" value="1"/>
</dbReference>
<dbReference type="GO" id="GO:0030313">
    <property type="term" value="C:cell envelope"/>
    <property type="evidence" value="ECO:0007669"/>
    <property type="project" value="UniProtKB-SubCell"/>
</dbReference>
<proteinExistence type="predicted"/>
<dbReference type="GO" id="GO:0016209">
    <property type="term" value="F:antioxidant activity"/>
    <property type="evidence" value="ECO:0007669"/>
    <property type="project" value="InterPro"/>
</dbReference>
<dbReference type="PANTHER" id="PTHR42852:SF6">
    <property type="entry name" value="THIOL:DISULFIDE INTERCHANGE PROTEIN DSBE"/>
    <property type="match status" value="1"/>
</dbReference>
<comment type="subcellular location">
    <subcellularLocation>
        <location evidence="1">Cell envelope</location>
    </subcellularLocation>
</comment>
<dbReference type="RefSeq" id="WP_330928589.1">
    <property type="nucleotide sequence ID" value="NZ_CP119075.1"/>
</dbReference>
<evidence type="ECO:0000256" key="3">
    <source>
        <dbReference type="ARBA" id="ARBA00023157"/>
    </source>
</evidence>
<dbReference type="GO" id="GO:0016491">
    <property type="term" value="F:oxidoreductase activity"/>
    <property type="evidence" value="ECO:0007669"/>
    <property type="project" value="InterPro"/>
</dbReference>
<name>A0AAE9ZS75_9BACT</name>
<evidence type="ECO:0000259" key="6">
    <source>
        <dbReference type="PROSITE" id="PS51352"/>
    </source>
</evidence>
<dbReference type="PRINTS" id="PR00421">
    <property type="entry name" value="THIOREDOXIN"/>
</dbReference>
<dbReference type="InterPro" id="IPR036249">
    <property type="entry name" value="Thioredoxin-like_sf"/>
</dbReference>
<dbReference type="CDD" id="cd02966">
    <property type="entry name" value="TlpA_like_family"/>
    <property type="match status" value="1"/>
</dbReference>
<evidence type="ECO:0000256" key="4">
    <source>
        <dbReference type="ARBA" id="ARBA00023284"/>
    </source>
</evidence>
<protein>
    <submittedName>
        <fullName evidence="7">TlpA disulfide reductase family protein</fullName>
    </submittedName>
</protein>
<sequence length="375" mass="41725">MSASILPHRFVGFGLIVLLTTLAAGPLGASAGSEWHALKKFAESTDQKRPSTADDSPLGLMSVGRPRTNEVDPQIGQLALLKMKLEAFIRDYPDDKNVPEARAMRATAVPLVAEGLGHSFDEVAWLEEVEAVRALPKLSDDAHAQIELTWIRHRYREGARDGFTRGKVRELTGVMREFVERHKRDARSAAVALTAGNLLCSFEESEAEQFYRDAKKIGSRLDRKTAGQAEEALAVLSFRHRPAELAFTAADGREVDLAKLRGKVVIVDFWASWCPPCRVEAPELAALYRQYREQGLEVVGVSLDQSRQKMEAFATKSGMTWPHYFDGNGWRTELSVKFGISSIPTVWIFDRTGRLVHNDARGKLEALVPQLLAMK</sequence>
<dbReference type="EMBL" id="CP119075">
    <property type="protein sequence ID" value="WED63237.1"/>
    <property type="molecule type" value="Genomic_DNA"/>
</dbReference>
<evidence type="ECO:0000256" key="2">
    <source>
        <dbReference type="ARBA" id="ARBA00022748"/>
    </source>
</evidence>
<dbReference type="AlphaFoldDB" id="A0AAE9ZS75"/>
<dbReference type="InterPro" id="IPR050553">
    <property type="entry name" value="Thioredoxin_ResA/DsbE_sf"/>
</dbReference>
<evidence type="ECO:0000313" key="8">
    <source>
        <dbReference type="Proteomes" id="UP001218638"/>
    </source>
</evidence>
<reference evidence="7" key="1">
    <citation type="submission" date="2023-03" db="EMBL/GenBank/DDBJ databases">
        <title>Lomoglobus Profundus gen. nov., sp. nov., a novel member of the phylum Verrucomicrobia, isolated from deep-marine sediment of South China Sea.</title>
        <authorList>
            <person name="Ahmad T."/>
            <person name="Ishaq S.E."/>
            <person name="Wang F."/>
        </authorList>
    </citation>
    <scope>NUCLEOTIDE SEQUENCE</scope>
    <source>
        <strain evidence="7">LMO-M01</strain>
    </source>
</reference>
<evidence type="ECO:0000256" key="5">
    <source>
        <dbReference type="SAM" id="MobiDB-lite"/>
    </source>
</evidence>
<gene>
    <name evidence="7" type="ORF">PXH66_12945</name>
</gene>
<feature type="compositionally biased region" description="Basic and acidic residues" evidence="5">
    <location>
        <begin position="42"/>
        <end position="52"/>
    </location>
</feature>
<dbReference type="InterPro" id="IPR013766">
    <property type="entry name" value="Thioredoxin_domain"/>
</dbReference>
<keyword evidence="2" id="KW-0201">Cytochrome c-type biogenesis</keyword>
<dbReference type="InterPro" id="IPR017937">
    <property type="entry name" value="Thioredoxin_CS"/>
</dbReference>
<dbReference type="InterPro" id="IPR000866">
    <property type="entry name" value="AhpC/TSA"/>
</dbReference>
<keyword evidence="3" id="KW-1015">Disulfide bond</keyword>
<accession>A0AAE9ZS75</accession>
<dbReference type="Proteomes" id="UP001218638">
    <property type="component" value="Chromosome"/>
</dbReference>
<feature type="region of interest" description="Disordered" evidence="5">
    <location>
        <begin position="42"/>
        <end position="66"/>
    </location>
</feature>
<keyword evidence="8" id="KW-1185">Reference proteome</keyword>
<dbReference type="PROSITE" id="PS51352">
    <property type="entry name" value="THIOREDOXIN_2"/>
    <property type="match status" value="1"/>
</dbReference>
<dbReference type="Gene3D" id="3.40.30.10">
    <property type="entry name" value="Glutaredoxin"/>
    <property type="match status" value="1"/>
</dbReference>
<dbReference type="KEGG" id="slom:PXH66_12945"/>